<dbReference type="CDD" id="cd04301">
    <property type="entry name" value="NAT_SF"/>
    <property type="match status" value="1"/>
</dbReference>
<dbReference type="Pfam" id="PF13527">
    <property type="entry name" value="Acetyltransf_9"/>
    <property type="match status" value="1"/>
</dbReference>
<dbReference type="RefSeq" id="WP_088073631.1">
    <property type="nucleotide sequence ID" value="NZ_JAHQCR010000063.1"/>
</dbReference>
<dbReference type="Proteomes" id="UP000790580">
    <property type="component" value="Unassembled WGS sequence"/>
</dbReference>
<keyword evidence="2" id="KW-0012">Acyltransferase</keyword>
<dbReference type="SUPFAM" id="SSF55729">
    <property type="entry name" value="Acyl-CoA N-acyltransferases (Nat)"/>
    <property type="match status" value="1"/>
</dbReference>
<evidence type="ECO:0000256" key="1">
    <source>
        <dbReference type="ARBA" id="ARBA00022679"/>
    </source>
</evidence>
<comment type="caution">
    <text evidence="4">The sequence shown here is derived from an EMBL/GenBank/DDBJ whole genome shotgun (WGS) entry which is preliminary data.</text>
</comment>
<dbReference type="InterPro" id="IPR050680">
    <property type="entry name" value="YpeA/RimI_acetyltransf"/>
</dbReference>
<evidence type="ECO:0000256" key="2">
    <source>
        <dbReference type="ARBA" id="ARBA00023315"/>
    </source>
</evidence>
<evidence type="ECO:0000259" key="3">
    <source>
        <dbReference type="PROSITE" id="PS51186"/>
    </source>
</evidence>
<reference evidence="4 5" key="1">
    <citation type="submission" date="2021-06" db="EMBL/GenBank/DDBJ databases">
        <title>Bacillus sp. RD4P76, an endophyte from a halophyte.</title>
        <authorList>
            <person name="Sun J.-Q."/>
        </authorList>
    </citation>
    <scope>NUCLEOTIDE SEQUENCE [LARGE SCALE GENOMIC DNA]</scope>
    <source>
        <strain evidence="4 5">JCM 17098</strain>
    </source>
</reference>
<accession>A0ABS6JXD2</accession>
<proteinExistence type="predicted"/>
<protein>
    <submittedName>
        <fullName evidence="4">GNAT family N-acetyltransferase</fullName>
    </submittedName>
</protein>
<keyword evidence="1" id="KW-0808">Transferase</keyword>
<dbReference type="PANTHER" id="PTHR43420">
    <property type="entry name" value="ACETYLTRANSFERASE"/>
    <property type="match status" value="1"/>
</dbReference>
<sequence length="292" mass="34436">MGEIQFKSDYKENKADRNSFFELAKQTFGIDLASWYRSGFWNDRYVCYSFFENDKLVSNVSVSKMDIVINGQKKRAIQIGTVMTHKDYRGQGFASKLMKRVMKDLIDRHDFIFLFSEERNAGFYEKLGFGRVYETVYSYKIENEPSPPLSHRKVNPFNESDMELIFNIYRENQMKSSIFEVENGEHLLGLYARMAYSNNIYYFEEKEAIVIFQCENEITHVYGVFSKEILDFHEIAGLFGSRGSDIVFHFTPPFQDIELTKQPFINNDYILLVHPKKTYFPKQFSFPFLAHS</sequence>
<name>A0ABS6JXD2_9BACI</name>
<organism evidence="4 5">
    <name type="scientific">Evansella alkalicola</name>
    <dbReference type="NCBI Taxonomy" id="745819"/>
    <lineage>
        <taxon>Bacteria</taxon>
        <taxon>Bacillati</taxon>
        <taxon>Bacillota</taxon>
        <taxon>Bacilli</taxon>
        <taxon>Bacillales</taxon>
        <taxon>Bacillaceae</taxon>
        <taxon>Evansella</taxon>
    </lineage>
</organism>
<dbReference type="InterPro" id="IPR000182">
    <property type="entry name" value="GNAT_dom"/>
</dbReference>
<keyword evidence="5" id="KW-1185">Reference proteome</keyword>
<dbReference type="PANTHER" id="PTHR43420:SF31">
    <property type="entry name" value="ACETYLTRANSFERASE"/>
    <property type="match status" value="1"/>
</dbReference>
<dbReference type="PROSITE" id="PS51186">
    <property type="entry name" value="GNAT"/>
    <property type="match status" value="1"/>
</dbReference>
<dbReference type="EMBL" id="JAHQCR010000063">
    <property type="protein sequence ID" value="MBU9722887.1"/>
    <property type="molecule type" value="Genomic_DNA"/>
</dbReference>
<evidence type="ECO:0000313" key="5">
    <source>
        <dbReference type="Proteomes" id="UP000790580"/>
    </source>
</evidence>
<evidence type="ECO:0000313" key="4">
    <source>
        <dbReference type="EMBL" id="MBU9722887.1"/>
    </source>
</evidence>
<feature type="domain" description="N-acetyltransferase" evidence="3">
    <location>
        <begin position="8"/>
        <end position="144"/>
    </location>
</feature>
<dbReference type="InterPro" id="IPR016181">
    <property type="entry name" value="Acyl_CoA_acyltransferase"/>
</dbReference>
<gene>
    <name evidence="4" type="ORF">KS407_15830</name>
</gene>
<dbReference type="Gene3D" id="3.40.630.30">
    <property type="match status" value="1"/>
</dbReference>